<protein>
    <submittedName>
        <fullName evidence="1">Uncharacterized protein</fullName>
    </submittedName>
</protein>
<dbReference type="EMBL" id="HBUF01399063">
    <property type="protein sequence ID" value="CAG6736349.1"/>
    <property type="molecule type" value="Transcribed_RNA"/>
</dbReference>
<dbReference type="EMBL" id="HBUF01399065">
    <property type="protein sequence ID" value="CAG6736351.1"/>
    <property type="molecule type" value="Transcribed_RNA"/>
</dbReference>
<dbReference type="AlphaFoldDB" id="A0A8D8YXQ5"/>
<organism evidence="1">
    <name type="scientific">Cacopsylla melanoneura</name>
    <dbReference type="NCBI Taxonomy" id="428564"/>
    <lineage>
        <taxon>Eukaryota</taxon>
        <taxon>Metazoa</taxon>
        <taxon>Ecdysozoa</taxon>
        <taxon>Arthropoda</taxon>
        <taxon>Hexapoda</taxon>
        <taxon>Insecta</taxon>
        <taxon>Pterygota</taxon>
        <taxon>Neoptera</taxon>
        <taxon>Paraneoptera</taxon>
        <taxon>Hemiptera</taxon>
        <taxon>Sternorrhyncha</taxon>
        <taxon>Psylloidea</taxon>
        <taxon>Psyllidae</taxon>
        <taxon>Psyllinae</taxon>
        <taxon>Cacopsylla</taxon>
    </lineage>
</organism>
<sequence length="121" mass="13651">MHFSGGQSMTIKEYVITGYKCLDRGIPIVTPAKLTSVQPLNEVWHKSLRSGCQRINQHWEPLTTSVAIDRHLLEKIPNSSDAMMRYFVMTFIQSSDLRIARPDVMGKILALLPGGYMGRDS</sequence>
<reference evidence="1" key="1">
    <citation type="submission" date="2021-05" db="EMBL/GenBank/DDBJ databases">
        <authorList>
            <person name="Alioto T."/>
            <person name="Alioto T."/>
            <person name="Gomez Garrido J."/>
        </authorList>
    </citation>
    <scope>NUCLEOTIDE SEQUENCE</scope>
</reference>
<dbReference type="EMBL" id="HBUF01399064">
    <property type="protein sequence ID" value="CAG6736350.1"/>
    <property type="molecule type" value="Transcribed_RNA"/>
</dbReference>
<name>A0A8D8YXQ5_9HEMI</name>
<evidence type="ECO:0000313" key="1">
    <source>
        <dbReference type="EMBL" id="CAG6736351.1"/>
    </source>
</evidence>
<proteinExistence type="predicted"/>
<accession>A0A8D8YXQ5</accession>